<reference evidence="3 4" key="1">
    <citation type="submission" date="2019-07" db="EMBL/GenBank/DDBJ databases">
        <title>Microlunatus dokdonensis sp. nov. isolated from the rhizospheric soil of the wild plant Elymus tsukushiensis.</title>
        <authorList>
            <person name="Ghim S.-Y."/>
            <person name="Hwang Y.-J."/>
            <person name="Son J.-S."/>
            <person name="Shin J.-H."/>
        </authorList>
    </citation>
    <scope>NUCLEOTIDE SEQUENCE [LARGE SCALE GENOMIC DNA]</scope>
    <source>
        <strain evidence="3 4">KUDC0627</strain>
    </source>
</reference>
<evidence type="ECO:0000259" key="2">
    <source>
        <dbReference type="PROSITE" id="PS51704"/>
    </source>
</evidence>
<gene>
    <name evidence="3" type="ORF">FOE78_08430</name>
</gene>
<dbReference type="EMBL" id="CP041692">
    <property type="protein sequence ID" value="QDP95921.1"/>
    <property type="molecule type" value="Genomic_DNA"/>
</dbReference>
<accession>A0A516PY75</accession>
<dbReference type="InterPro" id="IPR017946">
    <property type="entry name" value="PLC-like_Pdiesterase_TIM-brl"/>
</dbReference>
<dbReference type="PANTHER" id="PTHR46211">
    <property type="entry name" value="GLYCEROPHOSPHORYL DIESTER PHOSPHODIESTERASE"/>
    <property type="match status" value="1"/>
</dbReference>
<evidence type="ECO:0000313" key="4">
    <source>
        <dbReference type="Proteomes" id="UP000319263"/>
    </source>
</evidence>
<name>A0A516PY75_9ACTN</name>
<evidence type="ECO:0000256" key="1">
    <source>
        <dbReference type="SAM" id="MobiDB-lite"/>
    </source>
</evidence>
<dbReference type="AlphaFoldDB" id="A0A516PY75"/>
<sequence>MPGLTTHPQRPEPVEGPAARSSTKINSGTSRLTPDGPFHSIAHRGDPVSHRENTLPGIRAALDAGADLVEIDVKVSRDEEVVLLHDLTLERLWNDPRPITELDQDQLAGIGDHDQQIPTLAETLQLIGRTDSALLIDMDSPHWAGPSLRVVTDAVRAGVITADQAVWCGRPDALRLIRQADDQARIIFSWDESDGGGRLPADDVIKELAPEAFNPHWPMLTDEVFGWIADHGLASCCWTVDDDSLMQELLGRGVNAMITNRIHRLQELRTTDA</sequence>
<keyword evidence="4" id="KW-1185">Reference proteome</keyword>
<dbReference type="GO" id="GO:0006629">
    <property type="term" value="P:lipid metabolic process"/>
    <property type="evidence" value="ECO:0007669"/>
    <property type="project" value="InterPro"/>
</dbReference>
<dbReference type="PANTHER" id="PTHR46211:SF1">
    <property type="entry name" value="GLYCEROPHOSPHODIESTER PHOSPHODIESTERASE, CYTOPLASMIC"/>
    <property type="match status" value="1"/>
</dbReference>
<dbReference type="SUPFAM" id="SSF51695">
    <property type="entry name" value="PLC-like phosphodiesterases"/>
    <property type="match status" value="1"/>
</dbReference>
<dbReference type="OrthoDB" id="9772456at2"/>
<dbReference type="Gene3D" id="3.20.20.190">
    <property type="entry name" value="Phosphatidylinositol (PI) phosphodiesterase"/>
    <property type="match status" value="1"/>
</dbReference>
<feature type="compositionally biased region" description="Polar residues" evidence="1">
    <location>
        <begin position="20"/>
        <end position="32"/>
    </location>
</feature>
<feature type="compositionally biased region" description="Basic and acidic residues" evidence="1">
    <location>
        <begin position="43"/>
        <end position="53"/>
    </location>
</feature>
<dbReference type="Proteomes" id="UP000319263">
    <property type="component" value="Chromosome"/>
</dbReference>
<dbReference type="InterPro" id="IPR030395">
    <property type="entry name" value="GP_PDE_dom"/>
</dbReference>
<dbReference type="CDD" id="cd08556">
    <property type="entry name" value="GDPD"/>
    <property type="match status" value="1"/>
</dbReference>
<protein>
    <submittedName>
        <fullName evidence="3">Glycerophosphodiester phosphodiesterase</fullName>
    </submittedName>
</protein>
<dbReference type="Pfam" id="PF03009">
    <property type="entry name" value="GDPD"/>
    <property type="match status" value="1"/>
</dbReference>
<dbReference type="KEGG" id="mik:FOE78_08430"/>
<feature type="region of interest" description="Disordered" evidence="1">
    <location>
        <begin position="1"/>
        <end position="53"/>
    </location>
</feature>
<organism evidence="3 4">
    <name type="scientific">Microlunatus elymi</name>
    <dbReference type="NCBI Taxonomy" id="2596828"/>
    <lineage>
        <taxon>Bacteria</taxon>
        <taxon>Bacillati</taxon>
        <taxon>Actinomycetota</taxon>
        <taxon>Actinomycetes</taxon>
        <taxon>Propionibacteriales</taxon>
        <taxon>Propionibacteriaceae</taxon>
        <taxon>Microlunatus</taxon>
    </lineage>
</organism>
<feature type="domain" description="GP-PDE" evidence="2">
    <location>
        <begin position="38"/>
        <end position="269"/>
    </location>
</feature>
<dbReference type="GO" id="GO:0008081">
    <property type="term" value="F:phosphoric diester hydrolase activity"/>
    <property type="evidence" value="ECO:0007669"/>
    <property type="project" value="InterPro"/>
</dbReference>
<proteinExistence type="predicted"/>
<dbReference type="PROSITE" id="PS51704">
    <property type="entry name" value="GP_PDE"/>
    <property type="match status" value="1"/>
</dbReference>
<evidence type="ECO:0000313" key="3">
    <source>
        <dbReference type="EMBL" id="QDP95921.1"/>
    </source>
</evidence>